<sequence>MMNQLKIRTQITILGLFALAGMLFVGAIAYLNNIHLVQSIEAVSKGTTLLRNQTEADMMHDGIRADVLDMNRIFAEANPAPDEIKEVKAGLKQHLENFNRLIAENDQMQLPATEREALNALKPDLAEYVRMAQVTADKFEKHDGDAHTAYQNFFQVFGRLEGSMEKFSSLIENNIHQANDEQAAIIKQAQLWVWSSLIIATGLLLIGIWLVNRAITQPIFMVQTFLTNLNGDLRRRLPDLGSNELGEMAKAVNQLIQNQAQTVNLIQRAAAEVARVSNQLKGHCANTSQLASQASQEAHQIKMITDQLAESVESVLHSVDLTTERATTTTATANEAHASMSRSHHATANLMVVTQQSSSMIQELGSAAAAIDSMATVIKDIADQTNLLALNAAIEAARAGDTGRGFAVVADEVRKLAERTTASTADIAKMTQHIGQATSEAAKAMHEVSEGVNQGAIDVASAMEGQNAIVQNTAEMKVLSMGIASAAQKETLSIQDTANAMQEINHKIDTASNAVNQISLETDQLLDLVADLQKNIAQFQA</sequence>
<feature type="domain" description="Methyl-accepting transducer" evidence="5">
    <location>
        <begin position="269"/>
        <end position="505"/>
    </location>
</feature>
<dbReference type="PANTHER" id="PTHR32089">
    <property type="entry name" value="METHYL-ACCEPTING CHEMOTAXIS PROTEIN MCPB"/>
    <property type="match status" value="1"/>
</dbReference>
<keyword evidence="1 3" id="KW-0807">Transducer</keyword>
<feature type="transmembrane region" description="Helical" evidence="4">
    <location>
        <begin position="12"/>
        <end position="31"/>
    </location>
</feature>
<dbReference type="GO" id="GO:0006935">
    <property type="term" value="P:chemotaxis"/>
    <property type="evidence" value="ECO:0007669"/>
    <property type="project" value="InterPro"/>
</dbReference>
<dbReference type="InterPro" id="IPR004089">
    <property type="entry name" value="MCPsignal_dom"/>
</dbReference>
<comment type="similarity">
    <text evidence="2">Belongs to the methyl-accepting chemotaxis (MCP) protein family.</text>
</comment>
<dbReference type="KEGG" id="dee:HQN60_05135"/>
<dbReference type="Pfam" id="PF00015">
    <property type="entry name" value="MCPsignal"/>
    <property type="match status" value="1"/>
</dbReference>
<feature type="domain" description="HAMP" evidence="6">
    <location>
        <begin position="213"/>
        <end position="264"/>
    </location>
</feature>
<dbReference type="PROSITE" id="PS50885">
    <property type="entry name" value="HAMP"/>
    <property type="match status" value="1"/>
</dbReference>
<dbReference type="Proteomes" id="UP000504844">
    <property type="component" value="Chromosome"/>
</dbReference>
<accession>A0A6M8SPQ7</accession>
<evidence type="ECO:0000259" key="5">
    <source>
        <dbReference type="PROSITE" id="PS50111"/>
    </source>
</evidence>
<gene>
    <name evidence="7" type="ORF">HQN60_05135</name>
</gene>
<dbReference type="GO" id="GO:0004888">
    <property type="term" value="F:transmembrane signaling receptor activity"/>
    <property type="evidence" value="ECO:0007669"/>
    <property type="project" value="InterPro"/>
</dbReference>
<dbReference type="AlphaFoldDB" id="A0A6M8SPQ7"/>
<dbReference type="InterPro" id="IPR004090">
    <property type="entry name" value="Chemotax_Me-accpt_rcpt"/>
</dbReference>
<dbReference type="PANTHER" id="PTHR32089:SF112">
    <property type="entry name" value="LYSOZYME-LIKE PROTEIN-RELATED"/>
    <property type="match status" value="1"/>
</dbReference>
<evidence type="ECO:0000259" key="6">
    <source>
        <dbReference type="PROSITE" id="PS50885"/>
    </source>
</evidence>
<dbReference type="PRINTS" id="PR00260">
    <property type="entry name" value="CHEMTRNSDUCR"/>
</dbReference>
<evidence type="ECO:0000313" key="8">
    <source>
        <dbReference type="Proteomes" id="UP000504844"/>
    </source>
</evidence>
<dbReference type="GO" id="GO:0007165">
    <property type="term" value="P:signal transduction"/>
    <property type="evidence" value="ECO:0007669"/>
    <property type="project" value="UniProtKB-KW"/>
</dbReference>
<proteinExistence type="inferred from homology"/>
<keyword evidence="4" id="KW-0812">Transmembrane</keyword>
<dbReference type="SUPFAM" id="SSF58104">
    <property type="entry name" value="Methyl-accepting chemotaxis protein (MCP) signaling domain"/>
    <property type="match status" value="1"/>
</dbReference>
<evidence type="ECO:0000256" key="3">
    <source>
        <dbReference type="PROSITE-ProRule" id="PRU00284"/>
    </source>
</evidence>
<dbReference type="Gene3D" id="1.10.287.950">
    <property type="entry name" value="Methyl-accepting chemotaxis protein"/>
    <property type="match status" value="1"/>
</dbReference>
<dbReference type="InterPro" id="IPR003660">
    <property type="entry name" value="HAMP_dom"/>
</dbReference>
<keyword evidence="4" id="KW-0472">Membrane</keyword>
<evidence type="ECO:0000256" key="4">
    <source>
        <dbReference type="SAM" id="Phobius"/>
    </source>
</evidence>
<organism evidence="7 8">
    <name type="scientific">Deefgea piscis</name>
    <dbReference type="NCBI Taxonomy" id="2739061"/>
    <lineage>
        <taxon>Bacteria</taxon>
        <taxon>Pseudomonadati</taxon>
        <taxon>Pseudomonadota</taxon>
        <taxon>Betaproteobacteria</taxon>
        <taxon>Neisseriales</taxon>
        <taxon>Chitinibacteraceae</taxon>
        <taxon>Deefgea</taxon>
    </lineage>
</organism>
<name>A0A6M8SPQ7_9NEIS</name>
<feature type="transmembrane region" description="Helical" evidence="4">
    <location>
        <begin position="191"/>
        <end position="211"/>
    </location>
</feature>
<dbReference type="Pfam" id="PF00672">
    <property type="entry name" value="HAMP"/>
    <property type="match status" value="1"/>
</dbReference>
<dbReference type="PROSITE" id="PS50111">
    <property type="entry name" value="CHEMOTAXIS_TRANSDUC_2"/>
    <property type="match status" value="1"/>
</dbReference>
<keyword evidence="4" id="KW-1133">Transmembrane helix</keyword>
<protein>
    <submittedName>
        <fullName evidence="7">Methyl-accepting chemotaxis protein</fullName>
    </submittedName>
</protein>
<keyword evidence="8" id="KW-1185">Reference proteome</keyword>
<reference evidence="7 8" key="1">
    <citation type="submission" date="2020-05" db="EMBL/GenBank/DDBJ databases">
        <title>Complete genome sequence of Deefgea sp. D17.</title>
        <authorList>
            <person name="Bae J.-W."/>
            <person name="Han J.E."/>
        </authorList>
    </citation>
    <scope>NUCLEOTIDE SEQUENCE [LARGE SCALE GENOMIC DNA]</scope>
    <source>
        <strain evidence="7 8">D17</strain>
    </source>
</reference>
<evidence type="ECO:0000256" key="1">
    <source>
        <dbReference type="ARBA" id="ARBA00023224"/>
    </source>
</evidence>
<evidence type="ECO:0000313" key="7">
    <source>
        <dbReference type="EMBL" id="QKJ66148.1"/>
    </source>
</evidence>
<dbReference type="EMBL" id="CP054143">
    <property type="protein sequence ID" value="QKJ66148.1"/>
    <property type="molecule type" value="Genomic_DNA"/>
</dbReference>
<dbReference type="SMART" id="SM00283">
    <property type="entry name" value="MA"/>
    <property type="match status" value="1"/>
</dbReference>
<evidence type="ECO:0000256" key="2">
    <source>
        <dbReference type="ARBA" id="ARBA00029447"/>
    </source>
</evidence>
<dbReference type="RefSeq" id="WP_173532652.1">
    <property type="nucleotide sequence ID" value="NZ_CP054143.1"/>
</dbReference>
<dbReference type="GO" id="GO:0016020">
    <property type="term" value="C:membrane"/>
    <property type="evidence" value="ECO:0007669"/>
    <property type="project" value="InterPro"/>
</dbReference>